<dbReference type="RefSeq" id="WP_167961468.1">
    <property type="nucleotide sequence ID" value="NZ_JAATJJ010000001.1"/>
</dbReference>
<evidence type="ECO:0000313" key="1">
    <source>
        <dbReference type="EMBL" id="NJB70559.1"/>
    </source>
</evidence>
<reference evidence="1 2" key="1">
    <citation type="submission" date="2020-03" db="EMBL/GenBank/DDBJ databases">
        <title>Genomic Encyclopedia of Type Strains, Phase IV (KMG-IV): sequencing the most valuable type-strain genomes for metagenomic binning, comparative biology and taxonomic classification.</title>
        <authorList>
            <person name="Goeker M."/>
        </authorList>
    </citation>
    <scope>NUCLEOTIDE SEQUENCE [LARGE SCALE GENOMIC DNA]</scope>
    <source>
        <strain evidence="1 2">DSM 29762</strain>
    </source>
</reference>
<dbReference type="AlphaFoldDB" id="A0A846R127"/>
<accession>A0A846R127</accession>
<evidence type="ECO:0000313" key="2">
    <source>
        <dbReference type="Proteomes" id="UP000590442"/>
    </source>
</evidence>
<protein>
    <recommendedName>
        <fullName evidence="3">DUF4249 family protein</fullName>
    </recommendedName>
</protein>
<name>A0A846R127_9FLAO</name>
<evidence type="ECO:0008006" key="3">
    <source>
        <dbReference type="Google" id="ProtNLM"/>
    </source>
</evidence>
<dbReference type="EMBL" id="JAATJJ010000001">
    <property type="protein sequence ID" value="NJB70559.1"/>
    <property type="molecule type" value="Genomic_DNA"/>
</dbReference>
<keyword evidence="2" id="KW-1185">Reference proteome</keyword>
<dbReference type="PROSITE" id="PS51257">
    <property type="entry name" value="PROKAR_LIPOPROTEIN"/>
    <property type="match status" value="1"/>
</dbReference>
<gene>
    <name evidence="1" type="ORF">GGR42_001021</name>
</gene>
<dbReference type="InterPro" id="IPR025345">
    <property type="entry name" value="DUF4249"/>
</dbReference>
<dbReference type="Pfam" id="PF14054">
    <property type="entry name" value="DUF4249"/>
    <property type="match status" value="1"/>
</dbReference>
<comment type="caution">
    <text evidence="1">The sequence shown here is derived from an EMBL/GenBank/DDBJ whole genome shotgun (WGS) entry which is preliminary data.</text>
</comment>
<proteinExistence type="predicted"/>
<sequence length="299" mass="34209">MKKCLFISFFLFFLIGCEDVIEVDVPTEAPRLIVDGLIRVDKELEFVPVEIKITESSNFFGEIPVSGLENAVIQYGVPRANAPELFEDLYFSSLAEVELGSGIYVPDPNFSSDQRIRTPMIEDGIVFILSLEHKGRRYFARTPYVPTVPITNLEQGEGTLFNEDDTEIIVSYTDAPDREDFYLFDFGFNNYEVTEDTFYQGQEFKFSYFYDEDLETGREIDISILGADLTFYNYMSQLIDVSRGDFNVFSTPVSTIRGNIFDVTDLDNDEIFDNVNQSNLFPLGYFAVVQEHKASIEIE</sequence>
<organism evidence="1 2">
    <name type="scientific">Saonia flava</name>
    <dbReference type="NCBI Taxonomy" id="523696"/>
    <lineage>
        <taxon>Bacteria</taxon>
        <taxon>Pseudomonadati</taxon>
        <taxon>Bacteroidota</taxon>
        <taxon>Flavobacteriia</taxon>
        <taxon>Flavobacteriales</taxon>
        <taxon>Flavobacteriaceae</taxon>
        <taxon>Saonia</taxon>
    </lineage>
</organism>
<dbReference type="Proteomes" id="UP000590442">
    <property type="component" value="Unassembled WGS sequence"/>
</dbReference>